<feature type="repeat" description="TPR" evidence="8">
    <location>
        <begin position="45"/>
        <end position="78"/>
    </location>
</feature>
<organism evidence="10 11">
    <name type="scientific">Desulfosarcina alkanivorans</name>
    <dbReference type="NCBI Taxonomy" id="571177"/>
    <lineage>
        <taxon>Bacteria</taxon>
        <taxon>Pseudomonadati</taxon>
        <taxon>Thermodesulfobacteriota</taxon>
        <taxon>Desulfobacteria</taxon>
        <taxon>Desulfobacterales</taxon>
        <taxon>Desulfosarcinaceae</taxon>
        <taxon>Desulfosarcina</taxon>
    </lineage>
</organism>
<dbReference type="Pfam" id="PF13844">
    <property type="entry name" value="Glyco_transf_41"/>
    <property type="match status" value="2"/>
</dbReference>
<dbReference type="KEGG" id="dalk:DSCA_06730"/>
<keyword evidence="6" id="KW-0677">Repeat</keyword>
<feature type="repeat" description="TPR" evidence="8">
    <location>
        <begin position="79"/>
        <end position="112"/>
    </location>
</feature>
<feature type="repeat" description="TPR" evidence="8">
    <location>
        <begin position="113"/>
        <end position="146"/>
    </location>
</feature>
<dbReference type="RefSeq" id="WP_167527578.1">
    <property type="nucleotide sequence ID" value="NZ_AP021874.1"/>
</dbReference>
<name>A0A5K7YDM4_9BACT</name>
<evidence type="ECO:0000313" key="11">
    <source>
        <dbReference type="Proteomes" id="UP000427906"/>
    </source>
</evidence>
<evidence type="ECO:0000256" key="1">
    <source>
        <dbReference type="ARBA" id="ARBA00004922"/>
    </source>
</evidence>
<dbReference type="GO" id="GO:0097363">
    <property type="term" value="F:protein O-acetylglucosaminyltransferase activity"/>
    <property type="evidence" value="ECO:0007669"/>
    <property type="project" value="UniProtKB-EC"/>
</dbReference>
<dbReference type="EMBL" id="AP021874">
    <property type="protein sequence ID" value="BBO66743.1"/>
    <property type="molecule type" value="Genomic_DNA"/>
</dbReference>
<feature type="repeat" description="TPR" evidence="8">
    <location>
        <begin position="183"/>
        <end position="216"/>
    </location>
</feature>
<evidence type="ECO:0000256" key="5">
    <source>
        <dbReference type="ARBA" id="ARBA00022679"/>
    </source>
</evidence>
<protein>
    <recommendedName>
        <fullName evidence="3">protein O-GlcNAc transferase</fullName>
        <ecNumber evidence="3">2.4.1.255</ecNumber>
    </recommendedName>
</protein>
<reference evidence="10 11" key="1">
    <citation type="submission" date="2019-11" db="EMBL/GenBank/DDBJ databases">
        <title>Comparative genomics of hydrocarbon-degrading Desulfosarcina strains.</title>
        <authorList>
            <person name="Watanabe M."/>
            <person name="Kojima H."/>
            <person name="Fukui M."/>
        </authorList>
    </citation>
    <scope>NUCLEOTIDE SEQUENCE [LARGE SCALE GENOMIC DNA]</scope>
    <source>
        <strain evidence="10 11">PL12</strain>
    </source>
</reference>
<feature type="repeat" description="TPR" evidence="8">
    <location>
        <begin position="217"/>
        <end position="250"/>
    </location>
</feature>
<comment type="pathway">
    <text evidence="1">Protein modification; protein glycosylation.</text>
</comment>
<evidence type="ECO:0000256" key="8">
    <source>
        <dbReference type="PROSITE-ProRule" id="PRU00339"/>
    </source>
</evidence>
<keyword evidence="7 8" id="KW-0802">TPR repeat</keyword>
<evidence type="ECO:0000256" key="2">
    <source>
        <dbReference type="ARBA" id="ARBA00005386"/>
    </source>
</evidence>
<feature type="repeat" description="TPR" evidence="8">
    <location>
        <begin position="319"/>
        <end position="352"/>
    </location>
</feature>
<dbReference type="SMART" id="SM00028">
    <property type="entry name" value="TPR"/>
    <property type="match status" value="13"/>
</dbReference>
<dbReference type="PROSITE" id="PS50005">
    <property type="entry name" value="TPR"/>
    <property type="match status" value="11"/>
</dbReference>
<dbReference type="PANTHER" id="PTHR44998:SF1">
    <property type="entry name" value="UDP-N-ACETYLGLUCOSAMINE--PEPTIDE N-ACETYLGLUCOSAMINYLTRANSFERASE 110 KDA SUBUNIT"/>
    <property type="match status" value="1"/>
</dbReference>
<feature type="repeat" description="TPR" evidence="8">
    <location>
        <begin position="251"/>
        <end position="284"/>
    </location>
</feature>
<dbReference type="SUPFAM" id="SSF53756">
    <property type="entry name" value="UDP-Glycosyltransferase/glycogen phosphorylase"/>
    <property type="match status" value="1"/>
</dbReference>
<dbReference type="PANTHER" id="PTHR44998">
    <property type="match status" value="1"/>
</dbReference>
<evidence type="ECO:0000256" key="7">
    <source>
        <dbReference type="ARBA" id="ARBA00022803"/>
    </source>
</evidence>
<evidence type="ECO:0000256" key="6">
    <source>
        <dbReference type="ARBA" id="ARBA00022737"/>
    </source>
</evidence>
<sequence length="908" mass="102871">MAIPFTNEEQAAPILAMAVACHRNGELGKAAQHYSEILDRWPDHPDALHLLGVVSFQRGDADHAISLLERAVEMDASSPAFYNNLGNAYRQAGRYEKAHRSYLEALKRDRGFMEAYFGLGHTLMEAGQTEQALRAYEMVVDLKPGFAQGHFFMGNALKALGGVHLERAASCYRQAIQLNPDDLPSRRELGSLYLDQSQWHRAIAVFGELLEIHPGLPEILLGMGHAYLGAGKTGEAIAAYREVIRLHPQEADAWNNLGLACQETGDYQAAESSFLKLIEINPEQAGAYVHLGNLYDRLGRFEQAISAYDSALALDPENHRIYNNKGHVLDRSGRIRQAIDCYQRALSLRPVYPECLHNLGIAVLRDGHPGDAMRYFSQALDADPEMLRVHNSIGNAYKALGKTEDAIGQYRRAIDKAPDFLEAWQNLGCIYAESGQPDKAAACYDEVLKKKGDFGLEVKRAMLLPLFYESNDDIIRSRTDFIRRVDRLLEGPPNRLEDPYLQIRNTNHNLALHGLNDRSIREKIARFYLKSSPGLAWSSPTLKNTRQAGEKIKIGFLSRYLYNHTIGNLYEGVIEHLPRDKFQVIVFRIPEKQDHVSTAIDRSVDEVVILPQDLVHAREQVASRMLDILFFPEIGMDAFTYFLAFSRLAPIQIKRGFPVTSGIPNVDYFISCAFFEPPEAQDHYSEALIRLKRSGYCYRRPRIDTPQVNRETYGLPRRGRLYACLQSIFKFHPEFDALLGKILKKDPDGHLVLLGGLHHNWRNRWLGRFKKHHADVSDRIVFLPQLGREEFISMFTIVDAVLDTIHFSGGNTSLECFANNVPVVTWPSPFMRGRLTAGFYGMMGIEDCIADDYDHYVDLALRLANDKPWKEKISQLLETKSAVLFDDFESVRELEGLFEKLVKQHLVG</sequence>
<dbReference type="EC" id="2.4.1.255" evidence="3"/>
<gene>
    <name evidence="10" type="ORF">DSCA_06730</name>
</gene>
<feature type="domain" description="O-GlcNAc transferase C-terminal" evidence="9">
    <location>
        <begin position="543"/>
        <end position="693"/>
    </location>
</feature>
<evidence type="ECO:0000259" key="9">
    <source>
        <dbReference type="Pfam" id="PF13844"/>
    </source>
</evidence>
<dbReference type="Gene3D" id="1.25.40.10">
    <property type="entry name" value="Tetratricopeptide repeat domain"/>
    <property type="match status" value="3"/>
</dbReference>
<feature type="repeat" description="TPR" evidence="8">
    <location>
        <begin position="421"/>
        <end position="454"/>
    </location>
</feature>
<dbReference type="PROSITE" id="PS50293">
    <property type="entry name" value="TPR_REGION"/>
    <property type="match status" value="3"/>
</dbReference>
<dbReference type="AlphaFoldDB" id="A0A5K7YDM4"/>
<proteinExistence type="inferred from homology"/>
<dbReference type="InterPro" id="IPR029489">
    <property type="entry name" value="OGT/SEC/SPY_C"/>
</dbReference>
<dbReference type="Pfam" id="PF13432">
    <property type="entry name" value="TPR_16"/>
    <property type="match status" value="5"/>
</dbReference>
<keyword evidence="4" id="KW-0328">Glycosyltransferase</keyword>
<feature type="repeat" description="TPR" evidence="8">
    <location>
        <begin position="285"/>
        <end position="318"/>
    </location>
</feature>
<evidence type="ECO:0000256" key="3">
    <source>
        <dbReference type="ARBA" id="ARBA00011970"/>
    </source>
</evidence>
<dbReference type="Gene3D" id="3.40.50.11380">
    <property type="match status" value="1"/>
</dbReference>
<keyword evidence="11" id="KW-1185">Reference proteome</keyword>
<evidence type="ECO:0000256" key="4">
    <source>
        <dbReference type="ARBA" id="ARBA00022676"/>
    </source>
</evidence>
<dbReference type="Pfam" id="PF13414">
    <property type="entry name" value="TPR_11"/>
    <property type="match status" value="1"/>
</dbReference>
<accession>A0A5K7YDM4</accession>
<dbReference type="InterPro" id="IPR011990">
    <property type="entry name" value="TPR-like_helical_dom_sf"/>
</dbReference>
<feature type="repeat" description="TPR" evidence="8">
    <location>
        <begin position="387"/>
        <end position="420"/>
    </location>
</feature>
<dbReference type="SUPFAM" id="SSF48452">
    <property type="entry name" value="TPR-like"/>
    <property type="match status" value="2"/>
</dbReference>
<comment type="similarity">
    <text evidence="2">Belongs to the glycosyltransferase 41 family. O-GlcNAc transferase subfamily.</text>
</comment>
<dbReference type="InterPro" id="IPR019734">
    <property type="entry name" value="TPR_rpt"/>
</dbReference>
<evidence type="ECO:0000313" key="10">
    <source>
        <dbReference type="EMBL" id="BBO66743.1"/>
    </source>
</evidence>
<feature type="repeat" description="TPR" evidence="8">
    <location>
        <begin position="353"/>
        <end position="386"/>
    </location>
</feature>
<dbReference type="GO" id="GO:0006493">
    <property type="term" value="P:protein O-linked glycosylation"/>
    <property type="evidence" value="ECO:0007669"/>
    <property type="project" value="TreeGrafter"/>
</dbReference>
<feature type="domain" description="O-GlcNAc transferase C-terminal" evidence="9">
    <location>
        <begin position="709"/>
        <end position="875"/>
    </location>
</feature>
<dbReference type="Proteomes" id="UP000427906">
    <property type="component" value="Chromosome"/>
</dbReference>
<keyword evidence="5" id="KW-0808">Transferase</keyword>
<dbReference type="Gene3D" id="3.40.50.2000">
    <property type="entry name" value="Glycogen Phosphorylase B"/>
    <property type="match status" value="1"/>
</dbReference>